<feature type="region of interest" description="Disordered" evidence="2">
    <location>
        <begin position="1"/>
        <end position="21"/>
    </location>
</feature>
<name>A0A5D3ALQ3_9TREE</name>
<protein>
    <submittedName>
        <fullName evidence="3">Uncharacterized protein</fullName>
    </submittedName>
</protein>
<comment type="caution">
    <text evidence="3">The sequence shown here is derived from an EMBL/GenBank/DDBJ whole genome shotgun (WGS) entry which is preliminary data.</text>
</comment>
<reference evidence="3 4" key="1">
    <citation type="submission" date="2017-05" db="EMBL/GenBank/DDBJ databases">
        <title>The Genome Sequence of Tsuchiyaea wingfieldii DSM 27421.</title>
        <authorList>
            <person name="Cuomo C."/>
            <person name="Passer A."/>
            <person name="Billmyre B."/>
            <person name="Heitman J."/>
        </authorList>
    </citation>
    <scope>NUCLEOTIDE SEQUENCE [LARGE SCALE GENOMIC DNA]</scope>
    <source>
        <strain evidence="3 4">DSM 27421</strain>
    </source>
</reference>
<feature type="compositionally biased region" description="Low complexity" evidence="2">
    <location>
        <begin position="1"/>
        <end position="12"/>
    </location>
</feature>
<feature type="compositionally biased region" description="Low complexity" evidence="2">
    <location>
        <begin position="242"/>
        <end position="262"/>
    </location>
</feature>
<feature type="coiled-coil region" evidence="1">
    <location>
        <begin position="325"/>
        <end position="352"/>
    </location>
</feature>
<feature type="region of interest" description="Disordered" evidence="2">
    <location>
        <begin position="183"/>
        <end position="299"/>
    </location>
</feature>
<dbReference type="AlphaFoldDB" id="A0A5D3ALQ3"/>
<keyword evidence="1" id="KW-0175">Coiled coil</keyword>
<dbReference type="Proteomes" id="UP000322245">
    <property type="component" value="Unassembled WGS sequence"/>
</dbReference>
<dbReference type="EMBL" id="NIDF01000387">
    <property type="protein sequence ID" value="TYJ51151.1"/>
    <property type="molecule type" value="Genomic_DNA"/>
</dbReference>
<proteinExistence type="predicted"/>
<evidence type="ECO:0000313" key="3">
    <source>
        <dbReference type="EMBL" id="TYJ51151.1"/>
    </source>
</evidence>
<evidence type="ECO:0000256" key="1">
    <source>
        <dbReference type="SAM" id="Coils"/>
    </source>
</evidence>
<accession>A0A5D3ALQ3</accession>
<organism evidence="3 4">
    <name type="scientific">Cryptococcus floricola</name>
    <dbReference type="NCBI Taxonomy" id="2591691"/>
    <lineage>
        <taxon>Eukaryota</taxon>
        <taxon>Fungi</taxon>
        <taxon>Dikarya</taxon>
        <taxon>Basidiomycota</taxon>
        <taxon>Agaricomycotina</taxon>
        <taxon>Tremellomycetes</taxon>
        <taxon>Tremellales</taxon>
        <taxon>Cryptococcaceae</taxon>
        <taxon>Cryptococcus</taxon>
    </lineage>
</organism>
<keyword evidence="4" id="KW-1185">Reference proteome</keyword>
<feature type="compositionally biased region" description="Basic and acidic residues" evidence="2">
    <location>
        <begin position="265"/>
        <end position="276"/>
    </location>
</feature>
<evidence type="ECO:0000256" key="2">
    <source>
        <dbReference type="SAM" id="MobiDB-lite"/>
    </source>
</evidence>
<dbReference type="PANTHER" id="PTHR33324:SF2">
    <property type="entry name" value="MYB_SANT-LIKE DNA-BINDING DOMAIN-CONTAINING PROTEIN"/>
    <property type="match status" value="1"/>
</dbReference>
<gene>
    <name evidence="3" type="ORF">B9479_008295</name>
</gene>
<sequence length="395" mass="43329">MPTTSTATQTSTSEKEKVTRDRCKNWETDMGTDGRSAVAHLLDWIKLVGENRTVCNYQAYRGDAGVLQSKEMITSEALAYIHAKGCDPKRTVGSVSSKLDDFKKRYTLANDKVLKPTGQGNELPGETLKMKLEEICPYFYDLHPLLKHTASVVNEESATSRAIKGRTTIDLDLVNFDAQIANAGRARGGDESEDDSEVDEGDEGEKDVGEVQGHVIDMTFDHDPSEDAPAFQKTPAASRILASQRAGSSSPSSSSPASSSPRSRVKTETPARDGLKKKSLTYGNDTGKKRGAKNTSGDVLGDLYEQSNLADDERLAKKLRHAEELEGKRMAHAKLERERAQAHQRAEAKKVADRATLERVMEGFEAKGMSPEEALDRAIAHVKLMQKRTAEELGF</sequence>
<dbReference type="PANTHER" id="PTHR33324">
    <property type="entry name" value="EXPRESSED PROTEIN"/>
    <property type="match status" value="1"/>
</dbReference>
<evidence type="ECO:0000313" key="4">
    <source>
        <dbReference type="Proteomes" id="UP000322245"/>
    </source>
</evidence>
<feature type="compositionally biased region" description="Acidic residues" evidence="2">
    <location>
        <begin position="191"/>
        <end position="205"/>
    </location>
</feature>